<keyword evidence="6" id="KW-0645">Protease</keyword>
<keyword evidence="7" id="KW-0328">Glycosyltransferase</keyword>
<evidence type="ECO:0000256" key="13">
    <source>
        <dbReference type="ARBA" id="ARBA00023268"/>
    </source>
</evidence>
<evidence type="ECO:0000256" key="3">
    <source>
        <dbReference type="ARBA" id="ARBA00007739"/>
    </source>
</evidence>
<dbReference type="EMBL" id="MHRT01000001">
    <property type="protein sequence ID" value="OHA29725.1"/>
    <property type="molecule type" value="Genomic_DNA"/>
</dbReference>
<dbReference type="Gene3D" id="2.60.40.10">
    <property type="entry name" value="Immunoglobulins"/>
    <property type="match status" value="1"/>
</dbReference>
<keyword evidence="17" id="KW-1133">Transmembrane helix</keyword>
<dbReference type="GO" id="GO:0008955">
    <property type="term" value="F:peptidoglycan glycosyltransferase activity"/>
    <property type="evidence" value="ECO:0007669"/>
    <property type="project" value="UniProtKB-EC"/>
</dbReference>
<comment type="catalytic activity">
    <reaction evidence="16">
        <text>[GlcNAc-(1-&gt;4)-Mur2Ac(oyl-L-Ala-gamma-D-Glu-L-Lys-D-Ala-D-Ala)](n)-di-trans,octa-cis-undecaprenyl diphosphate + beta-D-GlcNAc-(1-&gt;4)-Mur2Ac(oyl-L-Ala-gamma-D-Glu-L-Lys-D-Ala-D-Ala)-di-trans,octa-cis-undecaprenyl diphosphate = [GlcNAc-(1-&gt;4)-Mur2Ac(oyl-L-Ala-gamma-D-Glu-L-Lys-D-Ala-D-Ala)](n+1)-di-trans,octa-cis-undecaprenyl diphosphate + di-trans,octa-cis-undecaprenyl diphosphate + H(+)</text>
        <dbReference type="Rhea" id="RHEA:23708"/>
        <dbReference type="Rhea" id="RHEA-COMP:9602"/>
        <dbReference type="Rhea" id="RHEA-COMP:9603"/>
        <dbReference type="ChEBI" id="CHEBI:15378"/>
        <dbReference type="ChEBI" id="CHEBI:58405"/>
        <dbReference type="ChEBI" id="CHEBI:60033"/>
        <dbReference type="ChEBI" id="CHEBI:78435"/>
        <dbReference type="EC" id="2.4.99.28"/>
    </reaction>
</comment>
<evidence type="ECO:0000256" key="5">
    <source>
        <dbReference type="ARBA" id="ARBA00022645"/>
    </source>
</evidence>
<reference evidence="20 21" key="1">
    <citation type="journal article" date="2016" name="Nat. Commun.">
        <title>Thousands of microbial genomes shed light on interconnected biogeochemical processes in an aquifer system.</title>
        <authorList>
            <person name="Anantharaman K."/>
            <person name="Brown C.T."/>
            <person name="Hug L.A."/>
            <person name="Sharon I."/>
            <person name="Castelle C.J."/>
            <person name="Probst A.J."/>
            <person name="Thomas B.C."/>
            <person name="Singh A."/>
            <person name="Wilkins M.J."/>
            <person name="Karaoz U."/>
            <person name="Brodie E.L."/>
            <person name="Williams K.H."/>
            <person name="Hubbard S.S."/>
            <person name="Banfield J.F."/>
        </authorList>
    </citation>
    <scope>NUCLEOTIDE SEQUENCE [LARGE SCALE GENOMIC DNA]</scope>
</reference>
<evidence type="ECO:0000256" key="11">
    <source>
        <dbReference type="ARBA" id="ARBA00022984"/>
    </source>
</evidence>
<sequence length="844" mass="93706">MSHRGKKRAHHYVKTLFVLGISICFIVVGFAALWVATLKMPDLTSFQNRKVIESTKIYDRTGTILLYDTGKDAKRTAIPLEQISTFVQDATIAIEDSNFYTNIGIEPTSIIRAVLANLASGGYGQGASTITQQVVKNSLLTKDKTITRKIKEWVIAVKLTRVMSKQQILETYLNDTSYGGTIFGIEEASRAFFGRPAKDISLAQAAYLAAIPQAPTYYSPYGTHREALDIRQKIVLKRMKDLGKISQIEYDSALGEKVQFLTKNDSSIRAPHFVMYVKDAITQKYGEEMITSGGLRIITTLDFDLQQKAEEVVDKFSPSLESNFNASNTAMVAIDPKTGDILTMVGSRDYFSTEIDGNFNITLARRQPGSTFKPFVYATAFKKGYTPETALFDVKTEFSTQCTVEGKPKNESDDQEKICYSPDEYDNLFPGPMTMREALAHSRNIPAVKTLYLAGIGDSLQTAEDMGITELNDPNRYGLTLVLGGGEVSLLELTSAYGVFANDGLRNPHRSILRVEDSKGTILESVSDSPIATLALEPEIARQISNILSDENIRMDSLKPIGESVGRQVAIKTGTTNDYRDVWTIGYTPNLVVGAWAGKNDNTPMQHNVAGLIIAPVWGAFMSQVAKNFPPENFRTPPPPPTDSKPVLRGVWMGGVSYWKDSVSGKLATEYTPTETKKEVVFNNVHTILQWINKDNPRGALFVDPKQDSQYDYWEYGVRKWFDDYQKTHPNFKEVSVPVVPNQLDDVHTPDKAPRISFISPLAGSTIKSHDMLLIRLQATTSYPPQKTEVYLNGKYVLTSEKNPLNISFFPADVGGLIENNTISVTLYDSVFNKTTASTTFSVL</sequence>
<evidence type="ECO:0000256" key="16">
    <source>
        <dbReference type="ARBA" id="ARBA00049902"/>
    </source>
</evidence>
<name>A0A1G2N0K6_9BACT</name>
<evidence type="ECO:0000313" key="20">
    <source>
        <dbReference type="EMBL" id="OHA29725.1"/>
    </source>
</evidence>
<dbReference type="GO" id="GO:0009252">
    <property type="term" value="P:peptidoglycan biosynthetic process"/>
    <property type="evidence" value="ECO:0007669"/>
    <property type="project" value="UniProtKB-KW"/>
</dbReference>
<dbReference type="Proteomes" id="UP000178089">
    <property type="component" value="Unassembled WGS sequence"/>
</dbReference>
<evidence type="ECO:0000256" key="10">
    <source>
        <dbReference type="ARBA" id="ARBA00022960"/>
    </source>
</evidence>
<dbReference type="SUPFAM" id="SSF53955">
    <property type="entry name" value="Lysozyme-like"/>
    <property type="match status" value="1"/>
</dbReference>
<dbReference type="InterPro" id="IPR023346">
    <property type="entry name" value="Lysozyme-like_dom_sf"/>
</dbReference>
<comment type="similarity">
    <text evidence="3">In the N-terminal section; belongs to the glycosyltransferase 51 family.</text>
</comment>
<comment type="similarity">
    <text evidence="2">In the C-terminal section; belongs to the transpeptidase family.</text>
</comment>
<dbReference type="GO" id="GO:0009002">
    <property type="term" value="F:serine-type D-Ala-D-Ala carboxypeptidase activity"/>
    <property type="evidence" value="ECO:0007669"/>
    <property type="project" value="UniProtKB-EC"/>
</dbReference>
<evidence type="ECO:0000256" key="17">
    <source>
        <dbReference type="SAM" id="Phobius"/>
    </source>
</evidence>
<gene>
    <name evidence="20" type="ORF">A3F51_03300</name>
</gene>
<accession>A0A1G2N0K6</accession>
<keyword evidence="8" id="KW-0808">Transferase</keyword>
<evidence type="ECO:0000256" key="1">
    <source>
        <dbReference type="ARBA" id="ARBA00004236"/>
    </source>
</evidence>
<evidence type="ECO:0000256" key="2">
    <source>
        <dbReference type="ARBA" id="ARBA00007090"/>
    </source>
</evidence>
<dbReference type="STRING" id="1802315.A3F51_03300"/>
<evidence type="ECO:0000256" key="14">
    <source>
        <dbReference type="ARBA" id="ARBA00023316"/>
    </source>
</evidence>
<feature type="transmembrane region" description="Helical" evidence="17">
    <location>
        <begin position="12"/>
        <end position="36"/>
    </location>
</feature>
<keyword evidence="12 17" id="KW-0472">Membrane</keyword>
<dbReference type="FunFam" id="1.10.3810.10:FF:000001">
    <property type="entry name" value="Penicillin-binding protein 1A"/>
    <property type="match status" value="1"/>
</dbReference>
<feature type="domain" description="Glycosyl transferase family 51" evidence="19">
    <location>
        <begin position="69"/>
        <end position="240"/>
    </location>
</feature>
<organism evidence="20 21">
    <name type="scientific">Candidatus Taylorbacteria bacterium RIFCSPHIGHO2_12_FULL_45_16</name>
    <dbReference type="NCBI Taxonomy" id="1802315"/>
    <lineage>
        <taxon>Bacteria</taxon>
        <taxon>Candidatus Tayloriibacteriota</taxon>
    </lineage>
</organism>
<feature type="domain" description="Penicillin-binding protein transpeptidase" evidence="18">
    <location>
        <begin position="330"/>
        <end position="589"/>
    </location>
</feature>
<keyword evidence="13" id="KW-0511">Multifunctional enzyme</keyword>
<evidence type="ECO:0000256" key="9">
    <source>
        <dbReference type="ARBA" id="ARBA00022801"/>
    </source>
</evidence>
<dbReference type="AlphaFoldDB" id="A0A1G2N0K6"/>
<evidence type="ECO:0000256" key="7">
    <source>
        <dbReference type="ARBA" id="ARBA00022676"/>
    </source>
</evidence>
<evidence type="ECO:0000256" key="4">
    <source>
        <dbReference type="ARBA" id="ARBA00022475"/>
    </source>
</evidence>
<dbReference type="SUPFAM" id="SSF56601">
    <property type="entry name" value="beta-lactamase/transpeptidase-like"/>
    <property type="match status" value="1"/>
</dbReference>
<evidence type="ECO:0000256" key="8">
    <source>
        <dbReference type="ARBA" id="ARBA00022679"/>
    </source>
</evidence>
<evidence type="ECO:0000256" key="6">
    <source>
        <dbReference type="ARBA" id="ARBA00022670"/>
    </source>
</evidence>
<dbReference type="Pfam" id="PF00912">
    <property type="entry name" value="Transgly"/>
    <property type="match status" value="1"/>
</dbReference>
<keyword evidence="17" id="KW-0812">Transmembrane</keyword>
<evidence type="ECO:0000259" key="18">
    <source>
        <dbReference type="Pfam" id="PF00905"/>
    </source>
</evidence>
<dbReference type="Gene3D" id="3.40.710.10">
    <property type="entry name" value="DD-peptidase/beta-lactamase superfamily"/>
    <property type="match status" value="1"/>
</dbReference>
<dbReference type="GO" id="GO:0005886">
    <property type="term" value="C:plasma membrane"/>
    <property type="evidence" value="ECO:0007669"/>
    <property type="project" value="UniProtKB-SubCell"/>
</dbReference>
<evidence type="ECO:0000256" key="12">
    <source>
        <dbReference type="ARBA" id="ARBA00023136"/>
    </source>
</evidence>
<comment type="catalytic activity">
    <reaction evidence="15">
        <text>Preferential cleavage: (Ac)2-L-Lys-D-Ala-|-D-Ala. Also transpeptidation of peptidyl-alanyl moieties that are N-acyl substituents of D-alanine.</text>
        <dbReference type="EC" id="3.4.16.4"/>
    </reaction>
</comment>
<dbReference type="InterPro" id="IPR050396">
    <property type="entry name" value="Glycosyltr_51/Transpeptidase"/>
</dbReference>
<dbReference type="PANTHER" id="PTHR32282">
    <property type="entry name" value="BINDING PROTEIN TRANSPEPTIDASE, PUTATIVE-RELATED"/>
    <property type="match status" value="1"/>
</dbReference>
<dbReference type="GO" id="GO:0030288">
    <property type="term" value="C:outer membrane-bounded periplasmic space"/>
    <property type="evidence" value="ECO:0007669"/>
    <property type="project" value="TreeGrafter"/>
</dbReference>
<dbReference type="GO" id="GO:0006508">
    <property type="term" value="P:proteolysis"/>
    <property type="evidence" value="ECO:0007669"/>
    <property type="project" value="UniProtKB-KW"/>
</dbReference>
<dbReference type="InterPro" id="IPR036950">
    <property type="entry name" value="PBP_transglycosylase"/>
</dbReference>
<dbReference type="GO" id="GO:0008658">
    <property type="term" value="F:penicillin binding"/>
    <property type="evidence" value="ECO:0007669"/>
    <property type="project" value="InterPro"/>
</dbReference>
<keyword evidence="5" id="KW-0121">Carboxypeptidase</keyword>
<keyword evidence="11" id="KW-0573">Peptidoglycan synthesis</keyword>
<dbReference type="PANTHER" id="PTHR32282:SF11">
    <property type="entry name" value="PENICILLIN-BINDING PROTEIN 1B"/>
    <property type="match status" value="1"/>
</dbReference>
<keyword evidence="9" id="KW-0378">Hydrolase</keyword>
<proteinExistence type="inferred from homology"/>
<comment type="caution">
    <text evidence="20">The sequence shown here is derived from an EMBL/GenBank/DDBJ whole genome shotgun (WGS) entry which is preliminary data.</text>
</comment>
<evidence type="ECO:0000259" key="19">
    <source>
        <dbReference type="Pfam" id="PF00912"/>
    </source>
</evidence>
<evidence type="ECO:0000313" key="21">
    <source>
        <dbReference type="Proteomes" id="UP000178089"/>
    </source>
</evidence>
<dbReference type="InterPro" id="IPR012338">
    <property type="entry name" value="Beta-lactam/transpept-like"/>
</dbReference>
<evidence type="ECO:0000256" key="15">
    <source>
        <dbReference type="ARBA" id="ARBA00034000"/>
    </source>
</evidence>
<keyword evidence="10" id="KW-0133">Cell shape</keyword>
<protein>
    <submittedName>
        <fullName evidence="20">Uncharacterized protein</fullName>
    </submittedName>
</protein>
<dbReference type="InterPro" id="IPR013783">
    <property type="entry name" value="Ig-like_fold"/>
</dbReference>
<keyword evidence="14" id="KW-0961">Cell wall biogenesis/degradation</keyword>
<dbReference type="Gene3D" id="1.10.3810.10">
    <property type="entry name" value="Biosynthetic peptidoglycan transglycosylase-like"/>
    <property type="match status" value="1"/>
</dbReference>
<keyword evidence="4" id="KW-1003">Cell membrane</keyword>
<dbReference type="InterPro" id="IPR001460">
    <property type="entry name" value="PCN-bd_Tpept"/>
</dbReference>
<dbReference type="GO" id="GO:0071555">
    <property type="term" value="P:cell wall organization"/>
    <property type="evidence" value="ECO:0007669"/>
    <property type="project" value="UniProtKB-KW"/>
</dbReference>
<dbReference type="GO" id="GO:0008360">
    <property type="term" value="P:regulation of cell shape"/>
    <property type="evidence" value="ECO:0007669"/>
    <property type="project" value="UniProtKB-KW"/>
</dbReference>
<dbReference type="InterPro" id="IPR001264">
    <property type="entry name" value="Glyco_trans_51"/>
</dbReference>
<dbReference type="Pfam" id="PF00905">
    <property type="entry name" value="Transpeptidase"/>
    <property type="match status" value="1"/>
</dbReference>
<comment type="subcellular location">
    <subcellularLocation>
        <location evidence="1">Cell membrane</location>
    </subcellularLocation>
</comment>